<keyword evidence="3" id="KW-0067">ATP-binding</keyword>
<dbReference type="InterPro" id="IPR003833">
    <property type="entry name" value="CT_C_D"/>
</dbReference>
<gene>
    <name evidence="5" type="primary">pxpB</name>
    <name evidence="5" type="ORF">OD750_006295</name>
</gene>
<dbReference type="SUPFAM" id="SSF160467">
    <property type="entry name" value="PH0987 N-terminal domain-like"/>
    <property type="match status" value="1"/>
</dbReference>
<evidence type="ECO:0000256" key="2">
    <source>
        <dbReference type="ARBA" id="ARBA00022801"/>
    </source>
</evidence>
<name>A0A9X3YIL0_9GAMM</name>
<comment type="caution">
    <text evidence="5">The sequence shown here is derived from an EMBL/GenBank/DDBJ whole genome shotgun (WGS) entry which is preliminary data.</text>
</comment>
<accession>A0A9X3YIL0</accession>
<keyword evidence="2 5" id="KW-0378">Hydrolase</keyword>
<dbReference type="PANTHER" id="PTHR34698">
    <property type="entry name" value="5-OXOPROLINASE SUBUNIT B"/>
    <property type="match status" value="1"/>
</dbReference>
<dbReference type="GO" id="GO:0017168">
    <property type="term" value="F:5-oxoprolinase (ATP-hydrolyzing) activity"/>
    <property type="evidence" value="ECO:0007669"/>
    <property type="project" value="UniProtKB-EC"/>
</dbReference>
<keyword evidence="1" id="KW-0547">Nucleotide-binding</keyword>
<proteinExistence type="predicted"/>
<dbReference type="Pfam" id="PF02682">
    <property type="entry name" value="CT_C_D"/>
    <property type="match status" value="1"/>
</dbReference>
<dbReference type="NCBIfam" id="TIGR00370">
    <property type="entry name" value="5-oxoprolinase subunit PxpB"/>
    <property type="match status" value="1"/>
</dbReference>
<protein>
    <submittedName>
        <fullName evidence="5">5-oxoprolinase subunit PxpB</fullName>
        <ecNumber evidence="5">3.5.2.9</ecNumber>
    </submittedName>
</protein>
<dbReference type="Proteomes" id="UP001139971">
    <property type="component" value="Unassembled WGS sequence"/>
</dbReference>
<dbReference type="PANTHER" id="PTHR34698:SF2">
    <property type="entry name" value="5-OXOPROLINASE SUBUNIT B"/>
    <property type="match status" value="1"/>
</dbReference>
<dbReference type="AlphaFoldDB" id="A0A9X3YIL0"/>
<dbReference type="SMART" id="SM00796">
    <property type="entry name" value="AHS1"/>
    <property type="match status" value="1"/>
</dbReference>
<dbReference type="Gene3D" id="2.40.100.10">
    <property type="entry name" value="Cyclophilin-like"/>
    <property type="match status" value="1"/>
</dbReference>
<organism evidence="5 6">
    <name type="scientific">Tahibacter soli</name>
    <dbReference type="NCBI Taxonomy" id="2983605"/>
    <lineage>
        <taxon>Bacteria</taxon>
        <taxon>Pseudomonadati</taxon>
        <taxon>Pseudomonadota</taxon>
        <taxon>Gammaproteobacteria</taxon>
        <taxon>Lysobacterales</taxon>
        <taxon>Rhodanobacteraceae</taxon>
        <taxon>Tahibacter</taxon>
    </lineage>
</organism>
<evidence type="ECO:0000256" key="1">
    <source>
        <dbReference type="ARBA" id="ARBA00022741"/>
    </source>
</evidence>
<feature type="domain" description="Carboxyltransferase" evidence="4">
    <location>
        <begin position="5"/>
        <end position="210"/>
    </location>
</feature>
<evidence type="ECO:0000313" key="6">
    <source>
        <dbReference type="Proteomes" id="UP001139971"/>
    </source>
</evidence>
<sequence length="235" mass="24916">MSEAPTFEPLGDDAVLIRFGAGIDAALSARVHAAAARIAAMDIPGILDLVPGYASLGVICDGAFRADDRQAFAYERIVETLRGTIEENASAMVSKPRIVDIPVRYDGPDLDDVARRAGLTATEAAARHAAGDYTVAMLGFAPGFPYLLGLDPALHTPRRATPRTRVPPGSVAIGGAQTAVYPQTLPGGWNLIGRTPLALFDLSRTPPNLVAPGDRVRFRAIDHEEFETLCTKNSA</sequence>
<dbReference type="RefSeq" id="WP_263543406.1">
    <property type="nucleotide sequence ID" value="NZ_JAOVZO020000003.1"/>
</dbReference>
<evidence type="ECO:0000256" key="3">
    <source>
        <dbReference type="ARBA" id="ARBA00022840"/>
    </source>
</evidence>
<keyword evidence="6" id="KW-1185">Reference proteome</keyword>
<dbReference type="InterPro" id="IPR029000">
    <property type="entry name" value="Cyclophilin-like_dom_sf"/>
</dbReference>
<dbReference type="InterPro" id="IPR010016">
    <property type="entry name" value="PxpB"/>
</dbReference>
<dbReference type="SUPFAM" id="SSF50891">
    <property type="entry name" value="Cyclophilin-like"/>
    <property type="match status" value="1"/>
</dbReference>
<evidence type="ECO:0000259" key="4">
    <source>
        <dbReference type="SMART" id="SM00796"/>
    </source>
</evidence>
<dbReference type="Gene3D" id="3.30.1360.40">
    <property type="match status" value="1"/>
</dbReference>
<evidence type="ECO:0000313" key="5">
    <source>
        <dbReference type="EMBL" id="MDC8012154.1"/>
    </source>
</evidence>
<dbReference type="GO" id="GO:0005524">
    <property type="term" value="F:ATP binding"/>
    <property type="evidence" value="ECO:0007669"/>
    <property type="project" value="UniProtKB-KW"/>
</dbReference>
<reference evidence="5" key="1">
    <citation type="submission" date="2023-02" db="EMBL/GenBank/DDBJ databases">
        <title>Tahibacter soli sp. nov. isolated from soil.</title>
        <authorList>
            <person name="Baek J.H."/>
            <person name="Lee J.K."/>
            <person name="Choi D.G."/>
            <person name="Jeon C.O."/>
        </authorList>
    </citation>
    <scope>NUCLEOTIDE SEQUENCE</scope>
    <source>
        <strain evidence="5">BL</strain>
    </source>
</reference>
<dbReference type="EMBL" id="JAOVZO020000003">
    <property type="protein sequence ID" value="MDC8012154.1"/>
    <property type="molecule type" value="Genomic_DNA"/>
</dbReference>
<dbReference type="EC" id="3.5.2.9" evidence="5"/>